<reference evidence="2" key="1">
    <citation type="submission" date="2021-02" db="EMBL/GenBank/DDBJ databases">
        <authorList>
            <person name="Nowell W R."/>
        </authorList>
    </citation>
    <scope>NUCLEOTIDE SEQUENCE</scope>
</reference>
<dbReference type="OrthoDB" id="10019195at2759"/>
<accession>A0A815GMN6</accession>
<evidence type="ECO:0000313" key="2">
    <source>
        <dbReference type="EMBL" id="CAF1341998.1"/>
    </source>
</evidence>
<dbReference type="EMBL" id="CAJNOO010003533">
    <property type="protein sequence ID" value="CAF1341998.1"/>
    <property type="molecule type" value="Genomic_DNA"/>
</dbReference>
<name>A0A815GMN6_9BILA</name>
<proteinExistence type="predicted"/>
<feature type="region of interest" description="Disordered" evidence="1">
    <location>
        <begin position="167"/>
        <end position="186"/>
    </location>
</feature>
<evidence type="ECO:0000313" key="3">
    <source>
        <dbReference type="Proteomes" id="UP000663882"/>
    </source>
</evidence>
<dbReference type="Proteomes" id="UP000663882">
    <property type="component" value="Unassembled WGS sequence"/>
</dbReference>
<sequence length="186" mass="22086">MSEKLIKWSNKLIHQIEVHVDEQNKLLNEYFENEKCLLETRRKQFLTDTVIQDKKKDKEQIKRLIAECKALKFDLAKIHRYDQPISFMRIMREEQLTLEQQHDKNVHKTRENKSHRRSTEDKANSIYTSESTYQISLRELTSENTKQTNRRSTMTVTLPEIKHSTTVNKSSKLNVHSQGDSIDKCP</sequence>
<dbReference type="AlphaFoldDB" id="A0A815GMN6"/>
<feature type="compositionally biased region" description="Polar residues" evidence="1">
    <location>
        <begin position="167"/>
        <end position="180"/>
    </location>
</feature>
<gene>
    <name evidence="2" type="ORF">RFH988_LOCUS31832</name>
</gene>
<feature type="region of interest" description="Disordered" evidence="1">
    <location>
        <begin position="100"/>
        <end position="127"/>
    </location>
</feature>
<protein>
    <submittedName>
        <fullName evidence="2">Uncharacterized protein</fullName>
    </submittedName>
</protein>
<feature type="compositionally biased region" description="Basic and acidic residues" evidence="1">
    <location>
        <begin position="100"/>
        <end position="123"/>
    </location>
</feature>
<comment type="caution">
    <text evidence="2">The sequence shown here is derived from an EMBL/GenBank/DDBJ whole genome shotgun (WGS) entry which is preliminary data.</text>
</comment>
<organism evidence="2 3">
    <name type="scientific">Rotaria sordida</name>
    <dbReference type="NCBI Taxonomy" id="392033"/>
    <lineage>
        <taxon>Eukaryota</taxon>
        <taxon>Metazoa</taxon>
        <taxon>Spiralia</taxon>
        <taxon>Gnathifera</taxon>
        <taxon>Rotifera</taxon>
        <taxon>Eurotatoria</taxon>
        <taxon>Bdelloidea</taxon>
        <taxon>Philodinida</taxon>
        <taxon>Philodinidae</taxon>
        <taxon>Rotaria</taxon>
    </lineage>
</organism>
<evidence type="ECO:0000256" key="1">
    <source>
        <dbReference type="SAM" id="MobiDB-lite"/>
    </source>
</evidence>
<feature type="non-terminal residue" evidence="2">
    <location>
        <position position="1"/>
    </location>
</feature>